<dbReference type="EMBL" id="JAINDJ010000002">
    <property type="protein sequence ID" value="KAG9458289.1"/>
    <property type="molecule type" value="Genomic_DNA"/>
</dbReference>
<keyword evidence="3" id="KW-1185">Reference proteome</keyword>
<name>A0AAV7FCJ6_ARIFI</name>
<accession>A0AAV7FCJ6</accession>
<gene>
    <name evidence="2" type="ORF">H6P81_002797</name>
</gene>
<evidence type="ECO:0000313" key="3">
    <source>
        <dbReference type="Proteomes" id="UP000825729"/>
    </source>
</evidence>
<reference evidence="2 3" key="1">
    <citation type="submission" date="2021-07" db="EMBL/GenBank/DDBJ databases">
        <title>The Aristolochia fimbriata genome: insights into angiosperm evolution, floral development and chemical biosynthesis.</title>
        <authorList>
            <person name="Jiao Y."/>
        </authorList>
    </citation>
    <scope>NUCLEOTIDE SEQUENCE [LARGE SCALE GENOMIC DNA]</scope>
    <source>
        <strain evidence="2">IBCAS-2021</strain>
        <tissue evidence="2">Leaf</tissue>
    </source>
</reference>
<protein>
    <submittedName>
        <fullName evidence="2">Uncharacterized protein</fullName>
    </submittedName>
</protein>
<evidence type="ECO:0000313" key="2">
    <source>
        <dbReference type="EMBL" id="KAG9458289.1"/>
    </source>
</evidence>
<feature type="region of interest" description="Disordered" evidence="1">
    <location>
        <begin position="55"/>
        <end position="91"/>
    </location>
</feature>
<proteinExistence type="predicted"/>
<dbReference type="AlphaFoldDB" id="A0AAV7FCJ6"/>
<comment type="caution">
    <text evidence="2">The sequence shown here is derived from an EMBL/GenBank/DDBJ whole genome shotgun (WGS) entry which is preliminary data.</text>
</comment>
<organism evidence="2 3">
    <name type="scientific">Aristolochia fimbriata</name>
    <name type="common">White veined hardy Dutchman's pipe vine</name>
    <dbReference type="NCBI Taxonomy" id="158543"/>
    <lineage>
        <taxon>Eukaryota</taxon>
        <taxon>Viridiplantae</taxon>
        <taxon>Streptophyta</taxon>
        <taxon>Embryophyta</taxon>
        <taxon>Tracheophyta</taxon>
        <taxon>Spermatophyta</taxon>
        <taxon>Magnoliopsida</taxon>
        <taxon>Magnoliidae</taxon>
        <taxon>Piperales</taxon>
        <taxon>Aristolochiaceae</taxon>
        <taxon>Aristolochia</taxon>
    </lineage>
</organism>
<evidence type="ECO:0000256" key="1">
    <source>
        <dbReference type="SAM" id="MobiDB-lite"/>
    </source>
</evidence>
<sequence length="302" mass="34676">MIRETPICDLEVQLGQLASAILARSQGTLPSNSEGNPKEQVKAITLKSGKVLERPKQKQVVEEEVQPQQPEIEKEEEVSVQPSVKEPKWKREEGKSFKLVSNDDIDVNTLPNPEKAKRDKVESQFSKFIEISKKLEINIPLEALMHMPQYTKFLQRGRPFLATIAALIDVKQRKFTLRLNEEEIVFNIKQAIKRPSNPFDDICYFTDICDECVENFKKEVMIEDSLEIGLDHSCTKEEKDPLMQCELEELEAEHEEEMEKEAEANNSSKLELKPLPRSLKYVYLGDESNSVIISTDLDAREE</sequence>
<dbReference type="Proteomes" id="UP000825729">
    <property type="component" value="Unassembled WGS sequence"/>
</dbReference>